<dbReference type="EMBL" id="KB110632">
    <property type="protein sequence ID" value="ELK26912.1"/>
    <property type="molecule type" value="Genomic_DNA"/>
</dbReference>
<dbReference type="Proteomes" id="UP000010556">
    <property type="component" value="Unassembled WGS sequence"/>
</dbReference>
<name>L5LKV0_MYODS</name>
<organism evidence="2 3">
    <name type="scientific">Myotis davidii</name>
    <name type="common">David's myotis</name>
    <dbReference type="NCBI Taxonomy" id="225400"/>
    <lineage>
        <taxon>Eukaryota</taxon>
        <taxon>Metazoa</taxon>
        <taxon>Chordata</taxon>
        <taxon>Craniata</taxon>
        <taxon>Vertebrata</taxon>
        <taxon>Euteleostomi</taxon>
        <taxon>Mammalia</taxon>
        <taxon>Eutheria</taxon>
        <taxon>Laurasiatheria</taxon>
        <taxon>Chiroptera</taxon>
        <taxon>Yangochiroptera</taxon>
        <taxon>Vespertilionidae</taxon>
        <taxon>Myotis</taxon>
    </lineage>
</organism>
<gene>
    <name evidence="2" type="ORF">MDA_GLEAN10000646</name>
</gene>
<dbReference type="AlphaFoldDB" id="L5LKV0"/>
<accession>L5LKV0</accession>
<feature type="compositionally biased region" description="Acidic residues" evidence="1">
    <location>
        <begin position="9"/>
        <end position="20"/>
    </location>
</feature>
<sequence>MSAPPADPAEGEGEPAEEVCTDQSSGATQAGRLELAASSSYFRDLFNSSQSAVVELPAALQPSLRAKTGYTTHSPTFTRSIT</sequence>
<proteinExistence type="predicted"/>
<dbReference type="InterPro" id="IPR011333">
    <property type="entry name" value="SKP1/BTB/POZ_sf"/>
</dbReference>
<reference evidence="3" key="1">
    <citation type="journal article" date="2013" name="Science">
        <title>Comparative analysis of bat genomes provides insight into the evolution of flight and immunity.</title>
        <authorList>
            <person name="Zhang G."/>
            <person name="Cowled C."/>
            <person name="Shi Z."/>
            <person name="Huang Z."/>
            <person name="Bishop-Lilly K.A."/>
            <person name="Fang X."/>
            <person name="Wynne J.W."/>
            <person name="Xiong Z."/>
            <person name="Baker M.L."/>
            <person name="Zhao W."/>
            <person name="Tachedjian M."/>
            <person name="Zhu Y."/>
            <person name="Zhou P."/>
            <person name="Jiang X."/>
            <person name="Ng J."/>
            <person name="Yang L."/>
            <person name="Wu L."/>
            <person name="Xiao J."/>
            <person name="Feng Y."/>
            <person name="Chen Y."/>
            <person name="Sun X."/>
            <person name="Zhang Y."/>
            <person name="Marsh G.A."/>
            <person name="Crameri G."/>
            <person name="Broder C.C."/>
            <person name="Frey K.G."/>
            <person name="Wang L.F."/>
            <person name="Wang J."/>
        </authorList>
    </citation>
    <scope>NUCLEOTIDE SEQUENCE [LARGE SCALE GENOMIC DNA]</scope>
</reference>
<keyword evidence="3" id="KW-1185">Reference proteome</keyword>
<evidence type="ECO:0000313" key="2">
    <source>
        <dbReference type="EMBL" id="ELK26912.1"/>
    </source>
</evidence>
<evidence type="ECO:0000256" key="1">
    <source>
        <dbReference type="SAM" id="MobiDB-lite"/>
    </source>
</evidence>
<evidence type="ECO:0000313" key="3">
    <source>
        <dbReference type="Proteomes" id="UP000010556"/>
    </source>
</evidence>
<protein>
    <submittedName>
        <fullName evidence="2">Nucleus accumbens-associated protein 1</fullName>
    </submittedName>
</protein>
<dbReference type="Gene3D" id="3.30.710.10">
    <property type="entry name" value="Potassium Channel Kv1.1, Chain A"/>
    <property type="match status" value="1"/>
</dbReference>
<feature type="region of interest" description="Disordered" evidence="1">
    <location>
        <begin position="1"/>
        <end position="27"/>
    </location>
</feature>